<evidence type="ECO:0000259" key="3">
    <source>
        <dbReference type="SMART" id="SM00460"/>
    </source>
</evidence>
<dbReference type="AlphaFoldDB" id="A0AA41XA91"/>
<dbReference type="SUPFAM" id="SSF54001">
    <property type="entry name" value="Cysteine proteinases"/>
    <property type="match status" value="1"/>
</dbReference>
<gene>
    <name evidence="4" type="ORF">NK662_14735</name>
</gene>
<protein>
    <submittedName>
        <fullName evidence="4">DUF3488 and transglutaminase-like domain-containing protein</fullName>
    </submittedName>
</protein>
<dbReference type="InterPro" id="IPR025403">
    <property type="entry name" value="TgpA-like_C"/>
</dbReference>
<feature type="region of interest" description="Disordered" evidence="1">
    <location>
        <begin position="231"/>
        <end position="253"/>
    </location>
</feature>
<dbReference type="InterPro" id="IPR038765">
    <property type="entry name" value="Papain-like_cys_pep_sf"/>
</dbReference>
<dbReference type="Gene3D" id="3.10.620.30">
    <property type="match status" value="1"/>
</dbReference>
<keyword evidence="2" id="KW-0472">Membrane</keyword>
<evidence type="ECO:0000313" key="5">
    <source>
        <dbReference type="Proteomes" id="UP001156102"/>
    </source>
</evidence>
<keyword evidence="2" id="KW-0812">Transmembrane</keyword>
<keyword evidence="5" id="KW-1185">Reference proteome</keyword>
<comment type="caution">
    <text evidence="4">The sequence shown here is derived from an EMBL/GenBank/DDBJ whole genome shotgun (WGS) entry which is preliminary data.</text>
</comment>
<dbReference type="RefSeq" id="WP_254759703.1">
    <property type="nucleotide sequence ID" value="NZ_JANCLT010000007.1"/>
</dbReference>
<feature type="compositionally biased region" description="Low complexity" evidence="1">
    <location>
        <begin position="602"/>
        <end position="618"/>
    </location>
</feature>
<dbReference type="Proteomes" id="UP001156102">
    <property type="component" value="Unassembled WGS sequence"/>
</dbReference>
<feature type="transmembrane region" description="Helical" evidence="2">
    <location>
        <begin position="188"/>
        <end position="210"/>
    </location>
</feature>
<feature type="transmembrane region" description="Helical" evidence="2">
    <location>
        <begin position="134"/>
        <end position="152"/>
    </location>
</feature>
<dbReference type="PANTHER" id="PTHR42736:SF1">
    <property type="entry name" value="PROTEIN-GLUTAMINE GAMMA-GLUTAMYLTRANSFERASE"/>
    <property type="match status" value="1"/>
</dbReference>
<dbReference type="InterPro" id="IPR052901">
    <property type="entry name" value="Bact_TGase-like"/>
</dbReference>
<evidence type="ECO:0000256" key="1">
    <source>
        <dbReference type="SAM" id="MobiDB-lite"/>
    </source>
</evidence>
<feature type="region of interest" description="Disordered" evidence="1">
    <location>
        <begin position="598"/>
        <end position="629"/>
    </location>
</feature>
<dbReference type="EMBL" id="JANCLT010000007">
    <property type="protein sequence ID" value="MCP8969785.1"/>
    <property type="molecule type" value="Genomic_DNA"/>
</dbReference>
<dbReference type="Pfam" id="PF11992">
    <property type="entry name" value="TgpA_N"/>
    <property type="match status" value="1"/>
</dbReference>
<reference evidence="4" key="1">
    <citation type="submission" date="2022-07" db="EMBL/GenBank/DDBJ databases">
        <authorList>
            <person name="Li W.-J."/>
            <person name="Deng Q.-Q."/>
        </authorList>
    </citation>
    <scope>NUCLEOTIDE SEQUENCE</scope>
    <source>
        <strain evidence="4">SYSU M60031</strain>
    </source>
</reference>
<dbReference type="InterPro" id="IPR002931">
    <property type="entry name" value="Transglutaminase-like"/>
</dbReference>
<evidence type="ECO:0000313" key="4">
    <source>
        <dbReference type="EMBL" id="MCP8969785.1"/>
    </source>
</evidence>
<organism evidence="4 5">
    <name type="scientific">Ectobacillus ponti</name>
    <dbReference type="NCBI Taxonomy" id="2961894"/>
    <lineage>
        <taxon>Bacteria</taxon>
        <taxon>Bacillati</taxon>
        <taxon>Bacillota</taxon>
        <taxon>Bacilli</taxon>
        <taxon>Bacillales</taxon>
        <taxon>Bacillaceae</taxon>
        <taxon>Ectobacillus</taxon>
    </lineage>
</organism>
<feature type="domain" description="Transglutaminase-like" evidence="3">
    <location>
        <begin position="508"/>
        <end position="584"/>
    </location>
</feature>
<name>A0AA41XA91_9BACI</name>
<dbReference type="InterPro" id="IPR021878">
    <property type="entry name" value="TgpA_N"/>
</dbReference>
<sequence length="768" mass="86961">MKKDLWLYAFGLLLLWEWLRPLPEIAGVTALWIFIVFMALCFGMYTLRVRWYLAGPVKVAAILLLTHTEYATAYDGTGRPWLISFIADLSKGMGVLLKGRWQESSVMAQTFFFFFLLWAVTWLFYWGMLRRRQVLPFLLLTIIYVAWLDTFTAYMGKGAILRLVIAGFLVMGLMQITRLLEGERQWNILWKMAVPFSLVVGTVAAGAYAAPKLQPQWPDPVPFLLKIKAEDKEESKDGPGTGKVGYSTDDSRLGGPFQGDDAVVFTTKGKKIQYWRMEVKSVYTGKGWRSEALEQYVGLPLQGEPPLLAYEPKTKVETAEASISRTKGGRRLPLMYPAGLSSLEQTDGVNYYLNYETEKITALVKGGGGLENYKVAYRSPTFLIEQLRAAKEGTGLETPELLSSLPNEIQQSLRQNPPEWMPAEVQQALRDGKQKVMLPPYLFYQYTQLPANLPQRVYDLAASVTKEKTNRYDKAVAIEEYLRGANFTYEKTDVATPGEDQDYVDQFLFDTKKGYCNNFSTSMVVMLRSLGIPSRWVKGYTEGDFVGMDAETGEQQYKVTNNNAHSWVEVYFPEYGWVPFEPTKGFANPADFVNETKAGETASSPAAAPASVQQAQQQRKSMAEKELMGEGTAAKSTKITGNGKLSWRLLLLLWTGAALLAYGLWRTRLAWLSWLLLLWYWGRSSTRTYPKAYQALLWQLARAGLKRQEGQTLREYAAEVDKQYGTTDMQELTQCYEQVLYSQGHVAWTGAATPWKRMMRRASRPKAG</sequence>
<feature type="transmembrane region" description="Helical" evidence="2">
    <location>
        <begin position="159"/>
        <end position="176"/>
    </location>
</feature>
<feature type="transmembrane region" description="Helical" evidence="2">
    <location>
        <begin position="106"/>
        <end position="128"/>
    </location>
</feature>
<feature type="transmembrane region" description="Helical" evidence="2">
    <location>
        <begin position="31"/>
        <end position="48"/>
    </location>
</feature>
<dbReference type="Pfam" id="PF13559">
    <property type="entry name" value="DUF4129"/>
    <property type="match status" value="1"/>
</dbReference>
<accession>A0AA41XA91</accession>
<keyword evidence="2" id="KW-1133">Transmembrane helix</keyword>
<dbReference type="PANTHER" id="PTHR42736">
    <property type="entry name" value="PROTEIN-GLUTAMINE GAMMA-GLUTAMYLTRANSFERASE"/>
    <property type="match status" value="1"/>
</dbReference>
<evidence type="ECO:0000256" key="2">
    <source>
        <dbReference type="SAM" id="Phobius"/>
    </source>
</evidence>
<dbReference type="Pfam" id="PF01841">
    <property type="entry name" value="Transglut_core"/>
    <property type="match status" value="1"/>
</dbReference>
<dbReference type="SMART" id="SM00460">
    <property type="entry name" value="TGc"/>
    <property type="match status" value="1"/>
</dbReference>
<proteinExistence type="predicted"/>